<evidence type="ECO:0000313" key="2">
    <source>
        <dbReference type="EMBL" id="CAM74804.1"/>
    </source>
</evidence>
<dbReference type="AlphaFoldDB" id="A4TVZ7"/>
<feature type="domain" description="EAL" evidence="1">
    <location>
        <begin position="213"/>
        <end position="378"/>
    </location>
</feature>
<dbReference type="SUPFAM" id="SSF141868">
    <property type="entry name" value="EAL domain-like"/>
    <property type="match status" value="1"/>
</dbReference>
<dbReference type="InterPro" id="IPR001633">
    <property type="entry name" value="EAL_dom"/>
</dbReference>
<organism evidence="2">
    <name type="scientific">Magnetospirillum gryphiswaldense</name>
    <dbReference type="NCBI Taxonomy" id="55518"/>
    <lineage>
        <taxon>Bacteria</taxon>
        <taxon>Pseudomonadati</taxon>
        <taxon>Pseudomonadota</taxon>
        <taxon>Alphaproteobacteria</taxon>
        <taxon>Rhodospirillales</taxon>
        <taxon>Rhodospirillaceae</taxon>
        <taxon>Magnetospirillum</taxon>
    </lineage>
</organism>
<dbReference type="Gene3D" id="3.20.20.450">
    <property type="entry name" value="EAL domain"/>
    <property type="match status" value="1"/>
</dbReference>
<dbReference type="RefSeq" id="WP_106003536.1">
    <property type="nucleotide sequence ID" value="NZ_CP027527.1"/>
</dbReference>
<reference evidence="2" key="1">
    <citation type="journal article" date="2007" name="J. Bacteriol.">
        <title>Comparative genome analysis of four magnetotactic bacteria reveals a complex set of group-specific genes implicated in magnetosome biomineralization and function.</title>
        <authorList>
            <person name="Richter M."/>
            <person name="Kube M."/>
            <person name="Bazylinski D.A."/>
            <person name="Lombardot T."/>
            <person name="Gloeckner F.O."/>
            <person name="Reinhardt R."/>
            <person name="Schueler D."/>
        </authorList>
    </citation>
    <scope>NUCLEOTIDE SEQUENCE</scope>
    <source>
        <strain evidence="2">MSR-1</strain>
    </source>
</reference>
<evidence type="ECO:0000259" key="1">
    <source>
        <dbReference type="Pfam" id="PF00563"/>
    </source>
</evidence>
<dbReference type="InterPro" id="IPR035919">
    <property type="entry name" value="EAL_sf"/>
</dbReference>
<gene>
    <name evidence="2" type="ORF">MGR_1782</name>
</gene>
<dbReference type="EMBL" id="CU459003">
    <property type="protein sequence ID" value="CAM74804.1"/>
    <property type="molecule type" value="Genomic_DNA"/>
</dbReference>
<proteinExistence type="predicted"/>
<sequence>MRVTEMERAFLHELHAIKKDPLGKRVIHFCVSAGPSQTDQARRIESAKHFIGKSFARSPYCKVFSAHNGDLFVAYSHVTVSEVLGMCAKVEKLFLDDEPFSRRNAYGEYSFYKIADATKDLDVVFQAFKGIIAVQPEAARALKKPMNAENLHQLSEKIRNLDLRHCIFNQPVYFIGEQVPSIEFLEFFVSTKQIEENFLPEASLTGSPWLFHALKEDLDRATLRTMAKEIAEYRHKAFSVNLTLATASSKEFEQFNNALPGRLAGRIVVEVHKTDVVQHMDLYRDVRKSTAKMGLKLCIDGLEWQDFDMLSLGRLRPDFIKIGWNESMLAPSTEGLQALVGGLKELNGHGQAVLARCDNPKAFPFARGLGIRYVQGRLADQFFKTGMKLQ</sequence>
<dbReference type="Pfam" id="PF00563">
    <property type="entry name" value="EAL"/>
    <property type="match status" value="1"/>
</dbReference>
<protein>
    <recommendedName>
        <fullName evidence="1">EAL domain-containing protein</fullName>
    </recommendedName>
</protein>
<name>A4TVZ7_9PROT</name>
<accession>A4TVZ7</accession>